<feature type="transmembrane region" description="Helical" evidence="7">
    <location>
        <begin position="354"/>
        <end position="373"/>
    </location>
</feature>
<dbReference type="Pfam" id="PF21088">
    <property type="entry name" value="MS_channel_1st"/>
    <property type="match status" value="1"/>
</dbReference>
<evidence type="ECO:0000256" key="7">
    <source>
        <dbReference type="SAM" id="Phobius"/>
    </source>
</evidence>
<evidence type="ECO:0000256" key="5">
    <source>
        <dbReference type="ARBA" id="ARBA00022989"/>
    </source>
</evidence>
<protein>
    <submittedName>
        <fullName evidence="11">Potassium efflux system KefA protein / Small-conductance mechanosensitive channel</fullName>
    </submittedName>
</protein>
<dbReference type="InterPro" id="IPR011066">
    <property type="entry name" value="MscS_channel_C_sf"/>
</dbReference>
<dbReference type="Pfam" id="PF00924">
    <property type="entry name" value="MS_channel_2nd"/>
    <property type="match status" value="1"/>
</dbReference>
<dbReference type="Pfam" id="PF21082">
    <property type="entry name" value="MS_channel_3rd"/>
    <property type="match status" value="1"/>
</dbReference>
<dbReference type="InterPro" id="IPR045042">
    <property type="entry name" value="YnaI-like"/>
</dbReference>
<keyword evidence="3" id="KW-1003">Cell membrane</keyword>
<dbReference type="InterPro" id="IPR023408">
    <property type="entry name" value="MscS_beta-dom_sf"/>
</dbReference>
<dbReference type="EMBL" id="UOFX01000027">
    <property type="protein sequence ID" value="VAX07630.1"/>
    <property type="molecule type" value="Genomic_DNA"/>
</dbReference>
<evidence type="ECO:0000259" key="10">
    <source>
        <dbReference type="Pfam" id="PF21088"/>
    </source>
</evidence>
<evidence type="ECO:0000313" key="11">
    <source>
        <dbReference type="EMBL" id="VAX07630.1"/>
    </source>
</evidence>
<evidence type="ECO:0000259" key="9">
    <source>
        <dbReference type="Pfam" id="PF21082"/>
    </source>
</evidence>
<dbReference type="SUPFAM" id="SSF82689">
    <property type="entry name" value="Mechanosensitive channel protein MscS (YggB), C-terminal domain"/>
    <property type="match status" value="1"/>
</dbReference>
<feature type="domain" description="Mechanosensitive ion channel MscS" evidence="8">
    <location>
        <begin position="375"/>
        <end position="440"/>
    </location>
</feature>
<dbReference type="InterPro" id="IPR049142">
    <property type="entry name" value="MS_channel_1st"/>
</dbReference>
<dbReference type="SUPFAM" id="SSF82861">
    <property type="entry name" value="Mechanosensitive channel protein MscS (YggB), transmembrane region"/>
    <property type="match status" value="1"/>
</dbReference>
<dbReference type="InterPro" id="IPR049278">
    <property type="entry name" value="MS_channel_C"/>
</dbReference>
<comment type="subcellular location">
    <subcellularLocation>
        <location evidence="1">Cell membrane</location>
        <topology evidence="1">Multi-pass membrane protein</topology>
    </subcellularLocation>
</comment>
<reference evidence="11" key="1">
    <citation type="submission" date="2018-06" db="EMBL/GenBank/DDBJ databases">
        <authorList>
            <person name="Zhirakovskaya E."/>
        </authorList>
    </citation>
    <scope>NUCLEOTIDE SEQUENCE</scope>
</reference>
<evidence type="ECO:0000256" key="1">
    <source>
        <dbReference type="ARBA" id="ARBA00004651"/>
    </source>
</evidence>
<name>A0A3B1BBA0_9ZZZZ</name>
<feature type="transmembrane region" description="Helical" evidence="7">
    <location>
        <begin position="326"/>
        <end position="348"/>
    </location>
</feature>
<feature type="domain" description="Mechanosensitive ion channel MscS C-terminal" evidence="9">
    <location>
        <begin position="449"/>
        <end position="526"/>
    </location>
</feature>
<feature type="transmembrane region" description="Helical" evidence="7">
    <location>
        <begin position="281"/>
        <end position="305"/>
    </location>
</feature>
<keyword evidence="5 7" id="KW-1133">Transmembrane helix</keyword>
<feature type="domain" description="Mechanosensitive ion channel transmembrane helices 2/3" evidence="10">
    <location>
        <begin position="335"/>
        <end position="374"/>
    </location>
</feature>
<dbReference type="PANTHER" id="PTHR43634:SF2">
    <property type="entry name" value="LOW CONDUCTANCE MECHANOSENSITIVE CHANNEL YNAI"/>
    <property type="match status" value="1"/>
</dbReference>
<organism evidence="11">
    <name type="scientific">hydrothermal vent metagenome</name>
    <dbReference type="NCBI Taxonomy" id="652676"/>
    <lineage>
        <taxon>unclassified sequences</taxon>
        <taxon>metagenomes</taxon>
        <taxon>ecological metagenomes</taxon>
    </lineage>
</organism>
<evidence type="ECO:0000259" key="8">
    <source>
        <dbReference type="Pfam" id="PF00924"/>
    </source>
</evidence>
<dbReference type="Gene3D" id="2.30.30.60">
    <property type="match status" value="1"/>
</dbReference>
<sequence>MTRLQRLLRVLLPVLLLLCMLPVAAQETLIQNAAAPAPAPVAPPPPPSVPETLKSPRATIGTFLSAMNDIKRGKPERIEEAISTLDLSEVSNLIRNERGRDLAWMLLEVMDRTRIVGVGSLSNRTSGKPYIFQRYQTGVVRVSLTANGRWLFDKETVAKLPDILDELADKAKVKGKDKAGDDEYLPWHMRIRAKLPESLKKVIFLLENWQWIGILTVIVFGVVLDKLLSLLLRSLVRLWRSRSRHAEFQEISDQILRPLGLMAMAIFWWAGVNLLGLPAEAMLILLVAVKFLAGFSGVWAAYRLVDLLGAYLMAWANKTDNKLDDVLFPLIPRSLKIFVTVIGAIFVADNLNMDTSSLLAGLGLGGLAFALAAKDMVQNLFGSVTILMDRTFSVGDWIIVGDIEGTVEGIGFRSTRIRTFYNSAVTVPNALFITAEVDNMGERRYRRLKCNLGLTYDTPPDRIEAFCEGVRELVRQHPYMRKDYYHVYLNQYAASSLDVLVYVFWETPDWSTELRERHRFMLDVLRLAQRLHVEFAFPTQTLLMKQEEGASEAVVEQSQDKAFEAGRREAQAIVAETTGTGVKPLPVNFK</sequence>
<dbReference type="GO" id="GO:0055085">
    <property type="term" value="P:transmembrane transport"/>
    <property type="evidence" value="ECO:0007669"/>
    <property type="project" value="InterPro"/>
</dbReference>
<dbReference type="InterPro" id="IPR006685">
    <property type="entry name" value="MscS_channel_2nd"/>
</dbReference>
<dbReference type="AlphaFoldDB" id="A0A3B1BBA0"/>
<proteinExistence type="inferred from homology"/>
<evidence type="ECO:0000256" key="2">
    <source>
        <dbReference type="ARBA" id="ARBA00008017"/>
    </source>
</evidence>
<dbReference type="InterPro" id="IPR011014">
    <property type="entry name" value="MscS_channel_TM-2"/>
</dbReference>
<evidence type="ECO:0000256" key="6">
    <source>
        <dbReference type="ARBA" id="ARBA00023136"/>
    </source>
</evidence>
<feature type="transmembrane region" description="Helical" evidence="7">
    <location>
        <begin position="209"/>
        <end position="235"/>
    </location>
</feature>
<dbReference type="InterPro" id="IPR010920">
    <property type="entry name" value="LSM_dom_sf"/>
</dbReference>
<dbReference type="PANTHER" id="PTHR43634">
    <property type="entry name" value="OW CONDUCTANCE MECHANOSENSITIVE CHANNEL"/>
    <property type="match status" value="1"/>
</dbReference>
<dbReference type="Gene3D" id="3.30.70.100">
    <property type="match status" value="1"/>
</dbReference>
<comment type="similarity">
    <text evidence="2">Belongs to the MscS (TC 1.A.23) family.</text>
</comment>
<keyword evidence="6 7" id="KW-0472">Membrane</keyword>
<accession>A0A3B1BBA0</accession>
<dbReference type="GO" id="GO:0005886">
    <property type="term" value="C:plasma membrane"/>
    <property type="evidence" value="ECO:0007669"/>
    <property type="project" value="UniProtKB-SubCell"/>
</dbReference>
<evidence type="ECO:0000256" key="4">
    <source>
        <dbReference type="ARBA" id="ARBA00022692"/>
    </source>
</evidence>
<evidence type="ECO:0000256" key="3">
    <source>
        <dbReference type="ARBA" id="ARBA00022475"/>
    </source>
</evidence>
<gene>
    <name evidence="11" type="ORF">MNBD_GAMMA26-1380</name>
</gene>
<keyword evidence="4 7" id="KW-0812">Transmembrane</keyword>
<dbReference type="Gene3D" id="1.10.287.1260">
    <property type="match status" value="1"/>
</dbReference>
<dbReference type="SUPFAM" id="SSF50182">
    <property type="entry name" value="Sm-like ribonucleoproteins"/>
    <property type="match status" value="1"/>
</dbReference>